<name>A0AB40CHG9_DIOCR</name>
<feature type="domain" description="Protein root UVB sensitive/RUS" evidence="3">
    <location>
        <begin position="101"/>
        <end position="220"/>
    </location>
</feature>
<dbReference type="GeneID" id="120276791"/>
<feature type="transmembrane region" description="Helical" evidence="2">
    <location>
        <begin position="196"/>
        <end position="224"/>
    </location>
</feature>
<organism evidence="4 5">
    <name type="scientific">Dioscorea cayennensis subsp. rotundata</name>
    <name type="common">White Guinea yam</name>
    <name type="synonym">Dioscorea rotundata</name>
    <dbReference type="NCBI Taxonomy" id="55577"/>
    <lineage>
        <taxon>Eukaryota</taxon>
        <taxon>Viridiplantae</taxon>
        <taxon>Streptophyta</taxon>
        <taxon>Embryophyta</taxon>
        <taxon>Tracheophyta</taxon>
        <taxon>Spermatophyta</taxon>
        <taxon>Magnoliopsida</taxon>
        <taxon>Liliopsida</taxon>
        <taxon>Dioscoreales</taxon>
        <taxon>Dioscoreaceae</taxon>
        <taxon>Dioscorea</taxon>
    </lineage>
</organism>
<evidence type="ECO:0000313" key="4">
    <source>
        <dbReference type="Proteomes" id="UP001515500"/>
    </source>
</evidence>
<sequence>MSRGVQSYERVSDTVPHSVDGVSVSDTGTTPVCRRFCVSVLPRMKQVFTRTFYRKLHRGLEHRYLHTQPTDLVLDTCHLICRSVFDHVMIYCISLFLIFFLKQLRFAGDLLMELGASVELATAAVPHLFLPLACAANMAKNVAAVTSTSTHTPIYKAYARGENIGDVTAKGESVANIADLLGTGLSIFISKRNSSIVASFILLSFGYIFSSYGEVCHLLLLIFVSCHF</sequence>
<dbReference type="Proteomes" id="UP001515500">
    <property type="component" value="Chromosome 2"/>
</dbReference>
<dbReference type="PANTHER" id="PTHR12770:SF20">
    <property type="entry name" value="PROTEIN ROOT UVB SENSITIVE 6"/>
    <property type="match status" value="1"/>
</dbReference>
<evidence type="ECO:0000256" key="2">
    <source>
        <dbReference type="SAM" id="Phobius"/>
    </source>
</evidence>
<comment type="similarity">
    <text evidence="1">Belongs to the RUS1 family.</text>
</comment>
<accession>A0AB40CHG9</accession>
<keyword evidence="2" id="KW-1133">Transmembrane helix</keyword>
<dbReference type="AlphaFoldDB" id="A0AB40CHG9"/>
<keyword evidence="4" id="KW-1185">Reference proteome</keyword>
<protein>
    <submittedName>
        <fullName evidence="5">Protein root UVB sensitive 6-like isoform X1</fullName>
    </submittedName>
</protein>
<dbReference type="InterPro" id="IPR006968">
    <property type="entry name" value="RUS_fam"/>
</dbReference>
<gene>
    <name evidence="5" type="primary">LOC120276791</name>
</gene>
<keyword evidence="2" id="KW-0472">Membrane</keyword>
<keyword evidence="2" id="KW-0812">Transmembrane</keyword>
<dbReference type="InterPro" id="IPR054549">
    <property type="entry name" value="UVB_sens_RUS_dom"/>
</dbReference>
<dbReference type="RefSeq" id="XP_039139432.1">
    <property type="nucleotide sequence ID" value="XM_039283498.1"/>
</dbReference>
<proteinExistence type="inferred from homology"/>
<dbReference type="Pfam" id="PF04884">
    <property type="entry name" value="UVB_sens_prot"/>
    <property type="match status" value="1"/>
</dbReference>
<evidence type="ECO:0000313" key="5">
    <source>
        <dbReference type="RefSeq" id="XP_039139432.1"/>
    </source>
</evidence>
<evidence type="ECO:0000256" key="1">
    <source>
        <dbReference type="ARBA" id="ARBA00007558"/>
    </source>
</evidence>
<reference evidence="5" key="1">
    <citation type="submission" date="2025-08" db="UniProtKB">
        <authorList>
            <consortium name="RefSeq"/>
        </authorList>
    </citation>
    <scope>IDENTIFICATION</scope>
</reference>
<dbReference type="PANTHER" id="PTHR12770">
    <property type="entry name" value="RUS1 FAMILY PROTEIN C16ORF58"/>
    <property type="match status" value="1"/>
</dbReference>
<evidence type="ECO:0000259" key="3">
    <source>
        <dbReference type="Pfam" id="PF04884"/>
    </source>
</evidence>
<feature type="transmembrane region" description="Helical" evidence="2">
    <location>
        <begin position="84"/>
        <end position="101"/>
    </location>
</feature>